<feature type="signal peptide" evidence="2">
    <location>
        <begin position="1"/>
        <end position="19"/>
    </location>
</feature>
<reference evidence="4" key="1">
    <citation type="journal article" date="2018" name="Nat. Microbiol.">
        <title>Leveraging single-cell genomics to expand the fungal tree of life.</title>
        <authorList>
            <person name="Ahrendt S.R."/>
            <person name="Quandt C.A."/>
            <person name="Ciobanu D."/>
            <person name="Clum A."/>
            <person name="Salamov A."/>
            <person name="Andreopoulos B."/>
            <person name="Cheng J.F."/>
            <person name="Woyke T."/>
            <person name="Pelin A."/>
            <person name="Henrissat B."/>
            <person name="Reynolds N.K."/>
            <person name="Benny G.L."/>
            <person name="Smith M.E."/>
            <person name="James T.Y."/>
            <person name="Grigoriev I.V."/>
        </authorList>
    </citation>
    <scope>NUCLEOTIDE SEQUENCE [LARGE SCALE GENOMIC DNA]</scope>
    <source>
        <strain evidence="4">RSA 468</strain>
    </source>
</reference>
<feature type="region of interest" description="Disordered" evidence="1">
    <location>
        <begin position="100"/>
        <end position="138"/>
    </location>
</feature>
<feature type="chain" id="PRO_5020795759" description="Extracellular membrane protein CFEM domain-containing protein" evidence="2">
    <location>
        <begin position="20"/>
        <end position="155"/>
    </location>
</feature>
<sequence length="155" mass="15661">MKFFAATVVLATSAMVALAADSDSAEIEQCLAQAKCQADPTSCYSECLDLSSEQLASFASCTKGCTLPTDFKDTTAVTAYNDCATDCLDKFLPSSLTASATSSGATASKTSSAKASSSNSNDDGESDDSSESTSSASSVGFSAGLVVAALALTRY</sequence>
<dbReference type="AlphaFoldDB" id="A0A4P9ZVG0"/>
<protein>
    <recommendedName>
        <fullName evidence="5">Extracellular membrane protein CFEM domain-containing protein</fullName>
    </recommendedName>
</protein>
<keyword evidence="2" id="KW-0732">Signal</keyword>
<dbReference type="EMBL" id="ML002476">
    <property type="protein sequence ID" value="RKP37575.1"/>
    <property type="molecule type" value="Genomic_DNA"/>
</dbReference>
<gene>
    <name evidence="3" type="ORF">BJ085DRAFT_36553</name>
</gene>
<name>A0A4P9ZVG0_9FUNG</name>
<evidence type="ECO:0008006" key="5">
    <source>
        <dbReference type="Google" id="ProtNLM"/>
    </source>
</evidence>
<keyword evidence="4" id="KW-1185">Reference proteome</keyword>
<evidence type="ECO:0000313" key="3">
    <source>
        <dbReference type="EMBL" id="RKP37575.1"/>
    </source>
</evidence>
<evidence type="ECO:0000313" key="4">
    <source>
        <dbReference type="Proteomes" id="UP000268162"/>
    </source>
</evidence>
<accession>A0A4P9ZVG0</accession>
<organism evidence="3 4">
    <name type="scientific">Dimargaris cristalligena</name>
    <dbReference type="NCBI Taxonomy" id="215637"/>
    <lineage>
        <taxon>Eukaryota</taxon>
        <taxon>Fungi</taxon>
        <taxon>Fungi incertae sedis</taxon>
        <taxon>Zoopagomycota</taxon>
        <taxon>Kickxellomycotina</taxon>
        <taxon>Dimargaritomycetes</taxon>
        <taxon>Dimargaritales</taxon>
        <taxon>Dimargaritaceae</taxon>
        <taxon>Dimargaris</taxon>
    </lineage>
</organism>
<evidence type="ECO:0000256" key="1">
    <source>
        <dbReference type="SAM" id="MobiDB-lite"/>
    </source>
</evidence>
<evidence type="ECO:0000256" key="2">
    <source>
        <dbReference type="SAM" id="SignalP"/>
    </source>
</evidence>
<proteinExistence type="predicted"/>
<feature type="compositionally biased region" description="Low complexity" evidence="1">
    <location>
        <begin position="100"/>
        <end position="121"/>
    </location>
</feature>
<dbReference type="Proteomes" id="UP000268162">
    <property type="component" value="Unassembled WGS sequence"/>
</dbReference>